<evidence type="ECO:0000313" key="1">
    <source>
        <dbReference type="EMBL" id="SFG25872.1"/>
    </source>
</evidence>
<dbReference type="Proteomes" id="UP000199337">
    <property type="component" value="Unassembled WGS sequence"/>
</dbReference>
<reference evidence="2" key="1">
    <citation type="submission" date="2016-10" db="EMBL/GenBank/DDBJ databases">
        <authorList>
            <person name="Varghese N."/>
            <person name="Submissions S."/>
        </authorList>
    </citation>
    <scope>NUCLEOTIDE SEQUENCE [LARGE SCALE GENOMIC DNA]</scope>
    <source>
        <strain evidence="2">DSM 17038</strain>
    </source>
</reference>
<protein>
    <submittedName>
        <fullName evidence="1">Uncharacterized protein</fullName>
    </submittedName>
</protein>
<proteinExistence type="predicted"/>
<dbReference type="STRING" id="341036.SAMN05660649_01174"/>
<keyword evidence="2" id="KW-1185">Reference proteome</keyword>
<sequence length="98" mass="11691">MSFFDEIRESILWDFRLEDEFKNRRIGYAFVIDVCNKNPVLAIYMIKEHLSKTQPLLDQPPVELMIKAIEEQGGNINQDRLFNINSELRNWLEENIFS</sequence>
<accession>A0A1I2QBT3</accession>
<dbReference type="EMBL" id="FOOX01000003">
    <property type="protein sequence ID" value="SFG25872.1"/>
    <property type="molecule type" value="Genomic_DNA"/>
</dbReference>
<dbReference type="AlphaFoldDB" id="A0A1I2QBT3"/>
<dbReference type="NCBIfam" id="NF045682">
    <property type="entry name" value="DVU0772_fam"/>
    <property type="match status" value="1"/>
</dbReference>
<dbReference type="OrthoDB" id="1808013at2"/>
<organism evidence="1 2">
    <name type="scientific">Desulfotruncus arcticus DSM 17038</name>
    <dbReference type="NCBI Taxonomy" id="1121424"/>
    <lineage>
        <taxon>Bacteria</taxon>
        <taxon>Bacillati</taxon>
        <taxon>Bacillota</taxon>
        <taxon>Clostridia</taxon>
        <taxon>Eubacteriales</taxon>
        <taxon>Desulfallaceae</taxon>
        <taxon>Desulfotruncus</taxon>
    </lineage>
</organism>
<name>A0A1I2QBT3_9FIRM</name>
<evidence type="ECO:0000313" key="2">
    <source>
        <dbReference type="Proteomes" id="UP000199337"/>
    </source>
</evidence>
<dbReference type="RefSeq" id="WP_092469629.1">
    <property type="nucleotide sequence ID" value="NZ_FOOX01000003.1"/>
</dbReference>
<dbReference type="InterPro" id="IPR059223">
    <property type="entry name" value="DVU0772-like"/>
</dbReference>
<gene>
    <name evidence="1" type="ORF">SAMN05660649_01174</name>
</gene>